<comment type="caution">
    <text evidence="2">The sequence shown here is derived from an EMBL/GenBank/DDBJ whole genome shotgun (WGS) entry which is preliminary data.</text>
</comment>
<keyword evidence="3" id="KW-1185">Reference proteome</keyword>
<dbReference type="AlphaFoldDB" id="A0A4Q6I6H4"/>
<gene>
    <name evidence="2" type="ORF">DRF75_05060</name>
</gene>
<sequence>MNCKKVFIIGALISSIYFLPNVSYSNSVHSMHGNFYIAGKYMPGVPHFGVFSAEEEKENTTRVFGLKENWDGSAISTKSPDNIFIFQNYLFKYQSNKFLGFAGAIGYSVGRPRIEFEVSYETFDVKNPGDNYANDAHRYYALSRCDYGECDDMSGAKDKFVFLINEGLLDISFMTNVCYDITAEKMPFSPYICAGIGADLIHMFETTSSKISYQGKLGLAYPISAESSVSFGIYFHKIVNDKFKNIPAMVPIDSKIIGPQFTTVTLNVCHFGLELGGRFNF</sequence>
<dbReference type="Pfam" id="PF01617">
    <property type="entry name" value="Surface_Ag_2"/>
    <property type="match status" value="1"/>
</dbReference>
<reference evidence="2 3" key="1">
    <citation type="submission" date="2018-06" db="EMBL/GenBank/DDBJ databases">
        <title>Complete Genome Sequence of Ehrlichia minasensis Isolated From Cattle.</title>
        <authorList>
            <person name="Aguiar D.M."/>
            <person name="Araujo J.P.A.Jr."/>
            <person name="Nakazato L."/>
            <person name="Bard E."/>
            <person name="Cabezas-Cruz A."/>
        </authorList>
    </citation>
    <scope>NUCLEOTIDE SEQUENCE [LARGE SCALE GENOMIC DNA]</scope>
    <source>
        <strain evidence="2 3">B11</strain>
    </source>
</reference>
<name>A0A4Q6I6H4_9RICK</name>
<dbReference type="Gene3D" id="2.40.160.20">
    <property type="match status" value="1"/>
</dbReference>
<dbReference type="EMBL" id="QOHL01000048">
    <property type="protein sequence ID" value="RZB12266.1"/>
    <property type="molecule type" value="Genomic_DNA"/>
</dbReference>
<accession>A0A4Q6I6H4</accession>
<organism evidence="2 3">
    <name type="scientific">Ehrlichia minasensis</name>
    <dbReference type="NCBI Taxonomy" id="1242993"/>
    <lineage>
        <taxon>Bacteria</taxon>
        <taxon>Pseudomonadati</taxon>
        <taxon>Pseudomonadota</taxon>
        <taxon>Alphaproteobacteria</taxon>
        <taxon>Rickettsiales</taxon>
        <taxon>Anaplasmataceae</taxon>
        <taxon>Ehrlichia</taxon>
    </lineage>
</organism>
<dbReference type="Proteomes" id="UP000293377">
    <property type="component" value="Unassembled WGS sequence"/>
</dbReference>
<proteinExistence type="predicted"/>
<evidence type="ECO:0000259" key="1">
    <source>
        <dbReference type="Pfam" id="PF01617"/>
    </source>
</evidence>
<feature type="domain" description="Msp4/OMP-like" evidence="1">
    <location>
        <begin position="31"/>
        <end position="281"/>
    </location>
</feature>
<dbReference type="InterPro" id="IPR011250">
    <property type="entry name" value="OMP/PagP_B-barrel"/>
</dbReference>
<dbReference type="InterPro" id="IPR002566">
    <property type="entry name" value="Msp4_OMP-like"/>
</dbReference>
<dbReference type="SUPFAM" id="SSF56925">
    <property type="entry name" value="OMPA-like"/>
    <property type="match status" value="1"/>
</dbReference>
<dbReference type="RefSeq" id="WP_129992775.1">
    <property type="nucleotide sequence ID" value="NZ_QOHL01000048.1"/>
</dbReference>
<evidence type="ECO:0000313" key="2">
    <source>
        <dbReference type="EMBL" id="RZB12266.1"/>
    </source>
</evidence>
<evidence type="ECO:0000313" key="3">
    <source>
        <dbReference type="Proteomes" id="UP000293377"/>
    </source>
</evidence>
<protein>
    <submittedName>
        <fullName evidence="2">P44/Msp2 family outer membrane protein</fullName>
    </submittedName>
</protein>